<evidence type="ECO:0000313" key="3">
    <source>
        <dbReference type="Proteomes" id="UP000245539"/>
    </source>
</evidence>
<comment type="caution">
    <text evidence="2">The sequence shown here is derived from an EMBL/GenBank/DDBJ whole genome shotgun (WGS) entry which is preliminary data.</text>
</comment>
<sequence length="212" mass="24194">MNNNDVLRRLRYTFELDDSTMIKLFGMAGHEVTHAEISDWLKRDDDPEIKQISDTEMAAFLNGFIVSKRGKKNGKTPEPEKKMNNNIMLTKLKIALNIQSEEILALLTLAGLPISKHELSAFFRKNSHKHYRTCKDQILRNFLKGVQMHYHDGMALPEMTEQTKTNQSKTAPKNTPAKSGQSKKHTQKNSLSNAPKKKPKTFQWGKLPSDDS</sequence>
<proteinExistence type="predicted"/>
<evidence type="ECO:0000313" key="2">
    <source>
        <dbReference type="EMBL" id="PWQ98846.1"/>
    </source>
</evidence>
<reference evidence="2 3" key="1">
    <citation type="submission" date="2018-05" db="EMBL/GenBank/DDBJ databases">
        <title>Leucothrix arctica sp. nov., isolated from Arctic seawater.</title>
        <authorList>
            <person name="Choi A."/>
            <person name="Baek K."/>
        </authorList>
    </citation>
    <scope>NUCLEOTIDE SEQUENCE [LARGE SCALE GENOMIC DNA]</scope>
    <source>
        <strain evidence="2 3">JCM 18388</strain>
    </source>
</reference>
<dbReference type="PANTHER" id="PTHR37805">
    <property type="entry name" value="CYTOPLASMIC PROTEIN-RELATED"/>
    <property type="match status" value="1"/>
</dbReference>
<organism evidence="2 3">
    <name type="scientific">Leucothrix pacifica</name>
    <dbReference type="NCBI Taxonomy" id="1247513"/>
    <lineage>
        <taxon>Bacteria</taxon>
        <taxon>Pseudomonadati</taxon>
        <taxon>Pseudomonadota</taxon>
        <taxon>Gammaproteobacteria</taxon>
        <taxon>Thiotrichales</taxon>
        <taxon>Thiotrichaceae</taxon>
        <taxon>Leucothrix</taxon>
    </lineage>
</organism>
<dbReference type="InterPro" id="IPR009921">
    <property type="entry name" value="YehS-like"/>
</dbReference>
<feature type="compositionally biased region" description="Polar residues" evidence="1">
    <location>
        <begin position="161"/>
        <end position="180"/>
    </location>
</feature>
<evidence type="ECO:0000256" key="1">
    <source>
        <dbReference type="SAM" id="MobiDB-lite"/>
    </source>
</evidence>
<dbReference type="PANTHER" id="PTHR37805:SF1">
    <property type="entry name" value="CYTOPLASMIC PROTEIN"/>
    <property type="match status" value="1"/>
</dbReference>
<dbReference type="RefSeq" id="WP_109837008.1">
    <property type="nucleotide sequence ID" value="NZ_QGKM01000014.1"/>
</dbReference>
<accession>A0A317CK20</accession>
<feature type="region of interest" description="Disordered" evidence="1">
    <location>
        <begin position="161"/>
        <end position="212"/>
    </location>
</feature>
<name>A0A317CK20_9GAMM</name>
<dbReference type="Proteomes" id="UP000245539">
    <property type="component" value="Unassembled WGS sequence"/>
</dbReference>
<gene>
    <name evidence="2" type="ORF">DKW60_07320</name>
</gene>
<dbReference type="AlphaFoldDB" id="A0A317CK20"/>
<dbReference type="OrthoDB" id="9788465at2"/>
<dbReference type="EMBL" id="QGKM01000014">
    <property type="protein sequence ID" value="PWQ98846.1"/>
    <property type="molecule type" value="Genomic_DNA"/>
</dbReference>
<protein>
    <submittedName>
        <fullName evidence="2">DUF1456 domain-containing protein</fullName>
    </submittedName>
</protein>
<dbReference type="Pfam" id="PF07308">
    <property type="entry name" value="DUF1456"/>
    <property type="match status" value="2"/>
</dbReference>
<keyword evidence="3" id="KW-1185">Reference proteome</keyword>